<reference evidence="1 2" key="1">
    <citation type="submission" date="2017-03" db="EMBL/GenBank/DDBJ databases">
        <title>Paenibacillus larvae genome sequencing.</title>
        <authorList>
            <person name="Dingman D.W."/>
        </authorList>
    </citation>
    <scope>NUCLEOTIDE SEQUENCE [LARGE SCALE GENOMIC DNA]</scope>
    <source>
        <strain evidence="1 2">SAG 10367</strain>
        <plasmid evidence="2">pplp3</plasmid>
    </source>
</reference>
<name>A0A1V0UZY7_9BACL</name>
<gene>
    <name evidence="1" type="ORF">B7C51_24735</name>
</gene>
<evidence type="ECO:0000313" key="2">
    <source>
        <dbReference type="Proteomes" id="UP000192727"/>
    </source>
</evidence>
<dbReference type="RefSeq" id="WP_083041664.1">
    <property type="nucleotide sequence ID" value="NZ_CP020558.1"/>
</dbReference>
<protein>
    <submittedName>
        <fullName evidence="1">Uncharacterized protein</fullName>
    </submittedName>
</protein>
<sequence length="64" mass="7398">MKVWLIYTDSYSESKVDKDYKEDAAIDILAEIASKTNSSTKVEHIYETYITEEILEGGEQHVRL</sequence>
<accession>A0A1V0UZY7</accession>
<keyword evidence="1" id="KW-0614">Plasmid</keyword>
<organism evidence="1 2">
    <name type="scientific">Paenibacillus larvae subsp. pulvifaciens</name>
    <dbReference type="NCBI Taxonomy" id="1477"/>
    <lineage>
        <taxon>Bacteria</taxon>
        <taxon>Bacillati</taxon>
        <taxon>Bacillota</taxon>
        <taxon>Bacilli</taxon>
        <taxon>Bacillales</taxon>
        <taxon>Paenibacillaceae</taxon>
        <taxon>Paenibacillus</taxon>
    </lineage>
</organism>
<dbReference type="AlphaFoldDB" id="A0A1V0UZY7"/>
<evidence type="ECO:0000313" key="1">
    <source>
        <dbReference type="EMBL" id="ARF70683.1"/>
    </source>
</evidence>
<dbReference type="Proteomes" id="UP000192727">
    <property type="component" value="Plasmid pPLP3"/>
</dbReference>
<geneLocation type="plasmid" evidence="2">
    <name>pplp3</name>
</geneLocation>
<proteinExistence type="predicted"/>
<dbReference type="EMBL" id="CP020558">
    <property type="protein sequence ID" value="ARF70683.1"/>
    <property type="molecule type" value="Genomic_DNA"/>
</dbReference>